<reference evidence="1 2" key="1">
    <citation type="journal article" date="2015" name="Int. J. Syst. Evol. Microbiol.">
        <title>Micromonospora costi sp. nov., isolated from a leaf of Costus speciosus.</title>
        <authorList>
            <person name="Thawai C."/>
        </authorList>
    </citation>
    <scope>NUCLEOTIDE SEQUENCE [LARGE SCALE GENOMIC DNA]</scope>
    <source>
        <strain evidence="1 2">CS1-12</strain>
    </source>
</reference>
<evidence type="ECO:0000313" key="1">
    <source>
        <dbReference type="EMBL" id="RKN56011.1"/>
    </source>
</evidence>
<accession>A0A3B0A6M4</accession>
<comment type="caution">
    <text evidence="1">The sequence shown here is derived from an EMBL/GenBank/DDBJ whole genome shotgun (WGS) entry which is preliminary data.</text>
</comment>
<evidence type="ECO:0000313" key="2">
    <source>
        <dbReference type="Proteomes" id="UP000279968"/>
    </source>
</evidence>
<keyword evidence="2" id="KW-1185">Reference proteome</keyword>
<name>A0A3B0A6M4_9ACTN</name>
<proteinExistence type="predicted"/>
<sequence>MNEPSPAELMSALDTAGFTLAGEGRHYLRYHWPAGLRDGSLVVLRDQDAPEYPTMVAALIAQLDGAERCGQAATAVLEQLAPTVTPRSPA</sequence>
<protein>
    <recommendedName>
        <fullName evidence="3">Type II toxin-antitoxin system HicA family toxin</fullName>
    </recommendedName>
</protein>
<dbReference type="EMBL" id="RBAN01000002">
    <property type="protein sequence ID" value="RKN56011.1"/>
    <property type="molecule type" value="Genomic_DNA"/>
</dbReference>
<organism evidence="1 2">
    <name type="scientific">Micromonospora costi</name>
    <dbReference type="NCBI Taxonomy" id="1530042"/>
    <lineage>
        <taxon>Bacteria</taxon>
        <taxon>Bacillati</taxon>
        <taxon>Actinomycetota</taxon>
        <taxon>Actinomycetes</taxon>
        <taxon>Micromonosporales</taxon>
        <taxon>Micromonosporaceae</taxon>
        <taxon>Micromonospora</taxon>
    </lineage>
</organism>
<evidence type="ECO:0008006" key="3">
    <source>
        <dbReference type="Google" id="ProtNLM"/>
    </source>
</evidence>
<dbReference type="Proteomes" id="UP000279968">
    <property type="component" value="Unassembled WGS sequence"/>
</dbReference>
<gene>
    <name evidence="1" type="ORF">D7193_15615</name>
</gene>
<dbReference type="RefSeq" id="WP_120780194.1">
    <property type="nucleotide sequence ID" value="NZ_JBHLUP010000002.1"/>
</dbReference>
<dbReference type="AlphaFoldDB" id="A0A3B0A6M4"/>